<reference evidence="1" key="1">
    <citation type="submission" date="2022-11" db="EMBL/GenBank/DDBJ databases">
        <title>Genome Sequence of Nemania bipapillata.</title>
        <authorList>
            <person name="Buettner E."/>
        </authorList>
    </citation>
    <scope>NUCLEOTIDE SEQUENCE</scope>
    <source>
        <strain evidence="1">CP14</strain>
    </source>
</reference>
<accession>A0ACC2J261</accession>
<dbReference type="EMBL" id="JAPESX010000392">
    <property type="protein sequence ID" value="KAJ8121548.1"/>
    <property type="molecule type" value="Genomic_DNA"/>
</dbReference>
<name>A0ACC2J261_9PEZI</name>
<dbReference type="Proteomes" id="UP001153334">
    <property type="component" value="Unassembled WGS sequence"/>
</dbReference>
<protein>
    <submittedName>
        <fullName evidence="1">Uncharacterized protein</fullName>
    </submittedName>
</protein>
<evidence type="ECO:0000313" key="2">
    <source>
        <dbReference type="Proteomes" id="UP001153334"/>
    </source>
</evidence>
<evidence type="ECO:0000313" key="1">
    <source>
        <dbReference type="EMBL" id="KAJ8121548.1"/>
    </source>
</evidence>
<keyword evidence="2" id="KW-1185">Reference proteome</keyword>
<organism evidence="1 2">
    <name type="scientific">Nemania bipapillata</name>
    <dbReference type="NCBI Taxonomy" id="110536"/>
    <lineage>
        <taxon>Eukaryota</taxon>
        <taxon>Fungi</taxon>
        <taxon>Dikarya</taxon>
        <taxon>Ascomycota</taxon>
        <taxon>Pezizomycotina</taxon>
        <taxon>Sordariomycetes</taxon>
        <taxon>Xylariomycetidae</taxon>
        <taxon>Xylariales</taxon>
        <taxon>Xylariaceae</taxon>
        <taxon>Nemania</taxon>
    </lineage>
</organism>
<comment type="caution">
    <text evidence="1">The sequence shown here is derived from an EMBL/GenBank/DDBJ whole genome shotgun (WGS) entry which is preliminary data.</text>
</comment>
<sequence length="840" mass="91827">MQSLATLSPPRDLSSEASFDAPTDTFSNVASVSSTPPTTVADDASLASDTPKLEGTTPIGPTEDVTEPIITDEQSEVADSIVITTTTLEIPTAADIPAEPSKITRTKTTESAASTPTSERSRRPRLSTPVYNLARLAGTAMHGKRRANGDEVADRKRRISSSTILDAGLEGDEGTGVATKTTTTPVKDTIHASDSQSPTRDTKSPKSKSSKKKLEIAPKRIATRASGIQAETLAHKLSSLGKRGRKTFERGVAKMSRELKRLQDTNEFSGIDTRPVLYTTWANGKYVDPSAPEERPAKKAKVQDDSAYDVPEMEEESIVEESAPKKRCVKKWLDRGLYAGQEASPDIYKGLAANDRKKLAQLPELTRSAKLNKTFPAPMFLGLRMLIEGRDFKLPYDLCNPLPPGQPKPDEWRKMTKNRFVGDAAAYWKKTPHFKDYQSKCVCTAEDGCGETCQNRIMLYECDATNCNVGEKLCQNRAFAKLQERTKAGGKFRVGVEVIKTSDRGYGIRANRCFGANQIIMEYTGEIITEEECDRRMNEKYQDNQCYYLMSFDQNMIIDATTGSIARFVNHSCQPNCRMVKWIVSGQPRMALFAGDRDIMTGEELTYDYNFDPFSAKNVQKCLCGSPNCRGVLGPKPKEVKPPKPSKEELAKAAKESNKKGKRKLKDALGEQAEAGPGATKKRKIKTTAGIKALATGVKHTASLKAATKGAATVLKRSMSTISVSTKVALGKKDKVPSKKVSKVTKSKSVIKSYGKTKSPTKKAHGTPRATPKMTPSRKEQLNIVAASIENIDYDKGSPPKATTPLIEATNGENILSASPSPRKAIDIPRIRLVNSPRVV</sequence>
<proteinExistence type="predicted"/>
<gene>
    <name evidence="1" type="ORF">ONZ43_g2026</name>
</gene>